<gene>
    <name evidence="10" type="ORF">NBRC111893_1738</name>
</gene>
<dbReference type="FunFam" id="1.10.3720.10:FF:000001">
    <property type="entry name" value="Glycine betaine ABC transporter, permease"/>
    <property type="match status" value="1"/>
</dbReference>
<dbReference type="Proteomes" id="UP000286974">
    <property type="component" value="Unassembled WGS sequence"/>
</dbReference>
<dbReference type="Pfam" id="PF04069">
    <property type="entry name" value="OpuAC"/>
    <property type="match status" value="1"/>
</dbReference>
<protein>
    <submittedName>
        <fullName evidence="10">L-proline glycine betaine binding ABC transporter protein proX</fullName>
    </submittedName>
</protein>
<accession>A0A401FMI5</accession>
<comment type="caution">
    <text evidence="10">The sequence shown here is derived from an EMBL/GenBank/DDBJ whole genome shotgun (WGS) entry which is preliminary data.</text>
</comment>
<dbReference type="InterPro" id="IPR035906">
    <property type="entry name" value="MetI-like_sf"/>
</dbReference>
<dbReference type="PROSITE" id="PS50928">
    <property type="entry name" value="ABC_TM1"/>
    <property type="match status" value="1"/>
</dbReference>
<dbReference type="CDD" id="cd06261">
    <property type="entry name" value="TM_PBP2"/>
    <property type="match status" value="1"/>
</dbReference>
<feature type="transmembrane region" description="Helical" evidence="8">
    <location>
        <begin position="23"/>
        <end position="44"/>
    </location>
</feature>
<dbReference type="Pfam" id="PF00528">
    <property type="entry name" value="BPD_transp_1"/>
    <property type="match status" value="1"/>
</dbReference>
<dbReference type="InterPro" id="IPR051204">
    <property type="entry name" value="ABC_transp_perm/SBD"/>
</dbReference>
<dbReference type="PANTHER" id="PTHR30177">
    <property type="entry name" value="GLYCINE BETAINE/L-PROLINE TRANSPORT SYSTEM PERMEASE PROTEIN PROW"/>
    <property type="match status" value="1"/>
</dbReference>
<dbReference type="EMBL" id="BEXA01000003">
    <property type="protein sequence ID" value="GAY73592.1"/>
    <property type="molecule type" value="Genomic_DNA"/>
</dbReference>
<name>A0A401FMI5_9LACO</name>
<comment type="similarity">
    <text evidence="8">Belongs to the binding-protein-dependent transport system permease family.</text>
</comment>
<evidence type="ECO:0000256" key="1">
    <source>
        <dbReference type="ARBA" id="ARBA00004141"/>
    </source>
</evidence>
<comment type="similarity">
    <text evidence="6">In the C-terminal section; belongs to the OsmX family.</text>
</comment>
<dbReference type="AlphaFoldDB" id="A0A401FMI5"/>
<feature type="transmembrane region" description="Helical" evidence="8">
    <location>
        <begin position="179"/>
        <end position="200"/>
    </location>
</feature>
<evidence type="ECO:0000256" key="2">
    <source>
        <dbReference type="ARBA" id="ARBA00022448"/>
    </source>
</evidence>
<dbReference type="Gene3D" id="3.40.190.10">
    <property type="entry name" value="Periplasmic binding protein-like II"/>
    <property type="match status" value="1"/>
</dbReference>
<evidence type="ECO:0000259" key="9">
    <source>
        <dbReference type="PROSITE" id="PS50928"/>
    </source>
</evidence>
<dbReference type="PANTHER" id="PTHR30177:SF4">
    <property type="entry name" value="OSMOPROTECTANT IMPORT PERMEASE PROTEIN OSMW"/>
    <property type="match status" value="1"/>
</dbReference>
<proteinExistence type="inferred from homology"/>
<evidence type="ECO:0000256" key="7">
    <source>
        <dbReference type="ARBA" id="ARBA00035652"/>
    </source>
</evidence>
<dbReference type="GO" id="GO:0043190">
    <property type="term" value="C:ATP-binding cassette (ABC) transporter complex"/>
    <property type="evidence" value="ECO:0007669"/>
    <property type="project" value="InterPro"/>
</dbReference>
<comment type="subcellular location">
    <subcellularLocation>
        <location evidence="8">Cell membrane</location>
        <topology evidence="8">Multi-pass membrane protein</topology>
    </subcellularLocation>
    <subcellularLocation>
        <location evidence="1">Membrane</location>
        <topology evidence="1">Multi-pass membrane protein</topology>
    </subcellularLocation>
</comment>
<evidence type="ECO:0000256" key="5">
    <source>
        <dbReference type="ARBA" id="ARBA00023136"/>
    </source>
</evidence>
<organism evidence="10 11">
    <name type="scientific">Lentilactobacillus kosonis</name>
    <dbReference type="NCBI Taxonomy" id="2810561"/>
    <lineage>
        <taxon>Bacteria</taxon>
        <taxon>Bacillati</taxon>
        <taxon>Bacillota</taxon>
        <taxon>Bacilli</taxon>
        <taxon>Lactobacillales</taxon>
        <taxon>Lactobacillaceae</taxon>
        <taxon>Lentilactobacillus</taxon>
    </lineage>
</organism>
<reference evidence="10 11" key="1">
    <citation type="submission" date="2017-11" db="EMBL/GenBank/DDBJ databases">
        <title>Draft Genome Sequence of Lactobacillus curieae NBRC 111893 isolated from Koso, a Japanese sugar-Vegetable Fermented Beverage.</title>
        <authorList>
            <person name="Chiou T.Y."/>
            <person name="Oshima K."/>
            <person name="Suda W."/>
            <person name="Hattori M."/>
            <person name="Takahashi T."/>
        </authorList>
    </citation>
    <scope>NUCLEOTIDE SEQUENCE [LARGE SCALE GENOMIC DNA]</scope>
    <source>
        <strain evidence="10 11">NBRC111893</strain>
    </source>
</reference>
<evidence type="ECO:0000313" key="10">
    <source>
        <dbReference type="EMBL" id="GAY73592.1"/>
    </source>
</evidence>
<dbReference type="SUPFAM" id="SSF53850">
    <property type="entry name" value="Periplasmic binding protein-like II"/>
    <property type="match status" value="1"/>
</dbReference>
<dbReference type="SUPFAM" id="SSF161098">
    <property type="entry name" value="MetI-like"/>
    <property type="match status" value="1"/>
</dbReference>
<evidence type="ECO:0000256" key="8">
    <source>
        <dbReference type="RuleBase" id="RU363032"/>
    </source>
</evidence>
<keyword evidence="11" id="KW-1185">Reference proteome</keyword>
<dbReference type="STRING" id="1138822.PL11_004960"/>
<sequence length="355" mass="38706">MSTLLATLAERRDDLWQATGQHIWLSVVSLLIAIIIAVPLAISVQKHKRLAELLNQIAGILQTIPSLALLGLLIPLVGIGQVPAIIALVTYAIFPIFQNTYVGLSSIDSLLEEAADAFGMTRWEKLRRFELPIAMPVILTGVRQAMVLIVGTATLAALIGSGGLGTFILLGISRNNNSLILIGAIASAMVAVIFSGLIQLLQRVKIRTLLISLGVIVIGFAGFETYQGFQKPQQQITIAGKMGSEPEILINMYQDLIKDSNPNVQVTLKPDFGQTSFLFSALKSDQITMYPEFSGTVLQGLVKDNHSVQGMTALKLYQTAKNDLNSQFKMTFLKPMKYNNTYALVVKNHSLRSII</sequence>
<feature type="transmembrane region" description="Helical" evidence="8">
    <location>
        <begin position="64"/>
        <end position="94"/>
    </location>
</feature>
<keyword evidence="5 8" id="KW-0472">Membrane</keyword>
<dbReference type="Gene3D" id="1.10.3720.10">
    <property type="entry name" value="MetI-like"/>
    <property type="match status" value="1"/>
</dbReference>
<comment type="similarity">
    <text evidence="7">In the N-terminal section; belongs to the binding-protein-dependent transport system permease family.</text>
</comment>
<keyword evidence="2 8" id="KW-0813">Transport</keyword>
<evidence type="ECO:0000256" key="3">
    <source>
        <dbReference type="ARBA" id="ARBA00022692"/>
    </source>
</evidence>
<dbReference type="GO" id="GO:0031460">
    <property type="term" value="P:glycine betaine transport"/>
    <property type="evidence" value="ECO:0007669"/>
    <property type="project" value="TreeGrafter"/>
</dbReference>
<evidence type="ECO:0000256" key="4">
    <source>
        <dbReference type="ARBA" id="ARBA00022989"/>
    </source>
</evidence>
<dbReference type="InterPro" id="IPR000515">
    <property type="entry name" value="MetI-like"/>
</dbReference>
<feature type="domain" description="ABC transmembrane type-1" evidence="9">
    <location>
        <begin position="19"/>
        <end position="202"/>
    </location>
</feature>
<keyword evidence="4 8" id="KW-1133">Transmembrane helix</keyword>
<evidence type="ECO:0000313" key="11">
    <source>
        <dbReference type="Proteomes" id="UP000286974"/>
    </source>
</evidence>
<keyword evidence="3 8" id="KW-0812">Transmembrane</keyword>
<dbReference type="InterPro" id="IPR007210">
    <property type="entry name" value="ABC_Gly_betaine_transp_sub-bd"/>
</dbReference>
<evidence type="ECO:0000256" key="6">
    <source>
        <dbReference type="ARBA" id="ARBA00035642"/>
    </source>
</evidence>
<feature type="transmembrane region" description="Helical" evidence="8">
    <location>
        <begin position="206"/>
        <end position="226"/>
    </location>
</feature>
<dbReference type="GO" id="GO:0022857">
    <property type="term" value="F:transmembrane transporter activity"/>
    <property type="evidence" value="ECO:0007669"/>
    <property type="project" value="InterPro"/>
</dbReference>
<feature type="transmembrane region" description="Helical" evidence="8">
    <location>
        <begin position="145"/>
        <end position="172"/>
    </location>
</feature>